<reference evidence="10 11" key="1">
    <citation type="submission" date="2018-10" db="EMBL/GenBank/DDBJ databases">
        <title>Genomic Encyclopedia of Archaeal and Bacterial Type Strains, Phase II (KMG-II): from individual species to whole genera.</title>
        <authorList>
            <person name="Goeker M."/>
        </authorList>
    </citation>
    <scope>NUCLEOTIDE SEQUENCE [LARGE SCALE GENOMIC DNA]</scope>
    <source>
        <strain evidence="10 11">RP-AC37</strain>
    </source>
</reference>
<dbReference type="InterPro" id="IPR020846">
    <property type="entry name" value="MFS_dom"/>
</dbReference>
<feature type="region of interest" description="Disordered" evidence="7">
    <location>
        <begin position="1"/>
        <end position="24"/>
    </location>
</feature>
<feature type="transmembrane region" description="Helical" evidence="8">
    <location>
        <begin position="322"/>
        <end position="345"/>
    </location>
</feature>
<dbReference type="InterPro" id="IPR005829">
    <property type="entry name" value="Sugar_transporter_CS"/>
</dbReference>
<keyword evidence="11" id="KW-1185">Reference proteome</keyword>
<evidence type="ECO:0000259" key="9">
    <source>
        <dbReference type="PROSITE" id="PS50850"/>
    </source>
</evidence>
<dbReference type="InterPro" id="IPR004638">
    <property type="entry name" value="EmrB-like"/>
</dbReference>
<dbReference type="RefSeq" id="WP_231121671.1">
    <property type="nucleotide sequence ID" value="NZ_RBWV01000011.1"/>
</dbReference>
<keyword evidence="2" id="KW-0813">Transport</keyword>
<dbReference type="CDD" id="cd17321">
    <property type="entry name" value="MFS_MMR_MDR_like"/>
    <property type="match status" value="1"/>
</dbReference>
<sequence>MTAQSTERAESRPGAPGSTPSSGVPASRWLVLVVLSLAQLMVVLDATIVNIALPTAQHALGFSDDARQWVVTGYALAFGSLLLLGGRLADLFGRRRMFIIGLVGFALASALGGAAEGFSTLLAARALQGVFGAALAPAALSLLSTTFTDPAERGKAFGIYGAIAGGGGAVGLLLGGLLTEYASWRWCLYVNLVIAAVALAGALLWMREGERPARPQLDVRGAATAFVGLVALVYGLANAESHGWTDVLTLGPIVVGLAVLAVFVLVERTAEHPLLPLRVVLDGNRGGAYLSASIAGAGMFGLFLFLTYYLTATLGFSPVATGAAFLPMIASIMVSATAAGSFLVVRTGPRPLVPTGALVAAVGMVLLTRLDLDSSYAADVLPALLVIGVGLGFVFAPVQNAATSGIQHDDAGVASAMINTTQQIGGSIGTALLSSFAASAASGYAEDHAAAADVAARAALASYHTVFWWSAGLFVVAAVVAAVLFRSGPLELDPGLDPVVAH</sequence>
<dbReference type="NCBIfam" id="TIGR00711">
    <property type="entry name" value="efflux_EmrB"/>
    <property type="match status" value="1"/>
</dbReference>
<dbReference type="InParanoid" id="A0A420XQI6"/>
<keyword evidence="5 8" id="KW-1133">Transmembrane helix</keyword>
<dbReference type="Proteomes" id="UP000281955">
    <property type="component" value="Unassembled WGS sequence"/>
</dbReference>
<feature type="transmembrane region" description="Helical" evidence="8">
    <location>
        <begin position="29"/>
        <end position="54"/>
    </location>
</feature>
<feature type="transmembrane region" description="Helical" evidence="8">
    <location>
        <begin position="157"/>
        <end position="177"/>
    </location>
</feature>
<dbReference type="Pfam" id="PF07690">
    <property type="entry name" value="MFS_1"/>
    <property type="match status" value="1"/>
</dbReference>
<dbReference type="Gene3D" id="1.20.1720.10">
    <property type="entry name" value="Multidrug resistance protein D"/>
    <property type="match status" value="1"/>
</dbReference>
<gene>
    <name evidence="10" type="ORF">CLV35_1943</name>
</gene>
<evidence type="ECO:0000256" key="1">
    <source>
        <dbReference type="ARBA" id="ARBA00004651"/>
    </source>
</evidence>
<dbReference type="PANTHER" id="PTHR42718:SF46">
    <property type="entry name" value="BLR6921 PROTEIN"/>
    <property type="match status" value="1"/>
</dbReference>
<keyword evidence="6 8" id="KW-0472">Membrane</keyword>
<dbReference type="AlphaFoldDB" id="A0A420XQI6"/>
<proteinExistence type="predicted"/>
<evidence type="ECO:0000256" key="5">
    <source>
        <dbReference type="ARBA" id="ARBA00022989"/>
    </source>
</evidence>
<comment type="subcellular location">
    <subcellularLocation>
        <location evidence="1">Cell membrane</location>
        <topology evidence="1">Multi-pass membrane protein</topology>
    </subcellularLocation>
</comment>
<evidence type="ECO:0000256" key="4">
    <source>
        <dbReference type="ARBA" id="ARBA00022692"/>
    </source>
</evidence>
<feature type="domain" description="Major facilitator superfamily (MFS) profile" evidence="9">
    <location>
        <begin position="31"/>
        <end position="489"/>
    </location>
</feature>
<dbReference type="FunCoup" id="A0A420XQI6">
    <property type="interactions" value="74"/>
</dbReference>
<dbReference type="GO" id="GO:0005886">
    <property type="term" value="C:plasma membrane"/>
    <property type="evidence" value="ECO:0007669"/>
    <property type="project" value="UniProtKB-SubCell"/>
</dbReference>
<evidence type="ECO:0000256" key="7">
    <source>
        <dbReference type="SAM" id="MobiDB-lite"/>
    </source>
</evidence>
<keyword evidence="3" id="KW-1003">Cell membrane</keyword>
<evidence type="ECO:0000256" key="3">
    <source>
        <dbReference type="ARBA" id="ARBA00022475"/>
    </source>
</evidence>
<feature type="transmembrane region" description="Helical" evidence="8">
    <location>
        <begin position="376"/>
        <end position="398"/>
    </location>
</feature>
<dbReference type="PROSITE" id="PS00216">
    <property type="entry name" value="SUGAR_TRANSPORT_1"/>
    <property type="match status" value="1"/>
</dbReference>
<evidence type="ECO:0000313" key="11">
    <source>
        <dbReference type="Proteomes" id="UP000281955"/>
    </source>
</evidence>
<dbReference type="PANTHER" id="PTHR42718">
    <property type="entry name" value="MAJOR FACILITATOR SUPERFAMILY MULTIDRUG TRANSPORTER MFSC"/>
    <property type="match status" value="1"/>
</dbReference>
<comment type="caution">
    <text evidence="10">The sequence shown here is derived from an EMBL/GenBank/DDBJ whole genome shotgun (WGS) entry which is preliminary data.</text>
</comment>
<feature type="transmembrane region" description="Helical" evidence="8">
    <location>
        <begin position="466"/>
        <end position="485"/>
    </location>
</feature>
<dbReference type="PRINTS" id="PR01036">
    <property type="entry name" value="TCRTETB"/>
</dbReference>
<evidence type="ECO:0000313" key="10">
    <source>
        <dbReference type="EMBL" id="RKS75476.1"/>
    </source>
</evidence>
<feature type="transmembrane region" description="Helical" evidence="8">
    <location>
        <begin position="287"/>
        <end position="310"/>
    </location>
</feature>
<dbReference type="InterPro" id="IPR036259">
    <property type="entry name" value="MFS_trans_sf"/>
</dbReference>
<feature type="transmembrane region" description="Helical" evidence="8">
    <location>
        <begin position="97"/>
        <end position="115"/>
    </location>
</feature>
<feature type="transmembrane region" description="Helical" evidence="8">
    <location>
        <begin position="127"/>
        <end position="145"/>
    </location>
</feature>
<evidence type="ECO:0000256" key="8">
    <source>
        <dbReference type="SAM" id="Phobius"/>
    </source>
</evidence>
<dbReference type="GO" id="GO:0022857">
    <property type="term" value="F:transmembrane transporter activity"/>
    <property type="evidence" value="ECO:0007669"/>
    <property type="project" value="InterPro"/>
</dbReference>
<evidence type="ECO:0000256" key="6">
    <source>
        <dbReference type="ARBA" id="ARBA00023136"/>
    </source>
</evidence>
<accession>A0A420XQI6</accession>
<dbReference type="InterPro" id="IPR011701">
    <property type="entry name" value="MFS"/>
</dbReference>
<feature type="transmembrane region" description="Helical" evidence="8">
    <location>
        <begin position="352"/>
        <end position="370"/>
    </location>
</feature>
<organism evidence="10 11">
    <name type="scientific">Motilibacter peucedani</name>
    <dbReference type="NCBI Taxonomy" id="598650"/>
    <lineage>
        <taxon>Bacteria</taxon>
        <taxon>Bacillati</taxon>
        <taxon>Actinomycetota</taxon>
        <taxon>Actinomycetes</taxon>
        <taxon>Motilibacterales</taxon>
        <taxon>Motilibacteraceae</taxon>
        <taxon>Motilibacter</taxon>
    </lineage>
</organism>
<dbReference type="PROSITE" id="PS50850">
    <property type="entry name" value="MFS"/>
    <property type="match status" value="1"/>
</dbReference>
<dbReference type="Gene3D" id="1.20.1250.20">
    <property type="entry name" value="MFS general substrate transporter like domains"/>
    <property type="match status" value="1"/>
</dbReference>
<dbReference type="SUPFAM" id="SSF103473">
    <property type="entry name" value="MFS general substrate transporter"/>
    <property type="match status" value="1"/>
</dbReference>
<feature type="transmembrane region" description="Helical" evidence="8">
    <location>
        <begin position="217"/>
        <end position="237"/>
    </location>
</feature>
<evidence type="ECO:0000256" key="2">
    <source>
        <dbReference type="ARBA" id="ARBA00022448"/>
    </source>
</evidence>
<dbReference type="EMBL" id="RBWV01000011">
    <property type="protein sequence ID" value="RKS75476.1"/>
    <property type="molecule type" value="Genomic_DNA"/>
</dbReference>
<keyword evidence="4 8" id="KW-0812">Transmembrane</keyword>
<feature type="transmembrane region" description="Helical" evidence="8">
    <location>
        <begin position="249"/>
        <end position="266"/>
    </location>
</feature>
<feature type="transmembrane region" description="Helical" evidence="8">
    <location>
        <begin position="66"/>
        <end position="85"/>
    </location>
</feature>
<name>A0A420XQI6_9ACTN</name>
<feature type="transmembrane region" description="Helical" evidence="8">
    <location>
        <begin position="183"/>
        <end position="205"/>
    </location>
</feature>
<protein>
    <submittedName>
        <fullName evidence="10">EmrB/QacA subfamily drug resistance transporter</fullName>
    </submittedName>
</protein>